<reference evidence="2 3" key="1">
    <citation type="journal article" date="2014" name="Int. J. Syst. Evol. Microbiol.">
        <title>Complete genome sequence of Corynebacterium casei LMG S-19264T (=DSM 44701T), isolated from a smear-ripened cheese.</title>
        <authorList>
            <consortium name="US DOE Joint Genome Institute (JGI-PGF)"/>
            <person name="Walter F."/>
            <person name="Albersmeier A."/>
            <person name="Kalinowski J."/>
            <person name="Ruckert C."/>
        </authorList>
    </citation>
    <scope>NUCLEOTIDE SEQUENCE [LARGE SCALE GENOMIC DNA]</scope>
    <source>
        <strain evidence="2 3">KCTC 19473</strain>
    </source>
</reference>
<dbReference type="RefSeq" id="WP_017574949.1">
    <property type="nucleotide sequence ID" value="NZ_BMXL01000030.1"/>
</dbReference>
<accession>A0A918XK20</accession>
<feature type="domain" description="Aminoglycoside phosphotransferase" evidence="1">
    <location>
        <begin position="46"/>
        <end position="245"/>
    </location>
</feature>
<comment type="caution">
    <text evidence="2">The sequence shown here is derived from an EMBL/GenBank/DDBJ whole genome shotgun (WGS) entry which is preliminary data.</text>
</comment>
<protein>
    <submittedName>
        <fullName evidence="2">Aminoglycoside phosphotransferase</fullName>
    </submittedName>
</protein>
<name>A0A918XK20_9ACTN</name>
<dbReference type="InterPro" id="IPR011009">
    <property type="entry name" value="Kinase-like_dom_sf"/>
</dbReference>
<keyword evidence="3" id="KW-1185">Reference proteome</keyword>
<dbReference type="InterPro" id="IPR002575">
    <property type="entry name" value="Aminoglycoside_PTrfase"/>
</dbReference>
<evidence type="ECO:0000313" key="2">
    <source>
        <dbReference type="EMBL" id="GHD34496.1"/>
    </source>
</evidence>
<proteinExistence type="predicted"/>
<gene>
    <name evidence="2" type="ORF">GCM10007147_40200</name>
</gene>
<dbReference type="EMBL" id="BMXL01000030">
    <property type="protein sequence ID" value="GHD34496.1"/>
    <property type="molecule type" value="Genomic_DNA"/>
</dbReference>
<dbReference type="SUPFAM" id="SSF56112">
    <property type="entry name" value="Protein kinase-like (PK-like)"/>
    <property type="match status" value="1"/>
</dbReference>
<dbReference type="Gene3D" id="1.10.510.10">
    <property type="entry name" value="Transferase(Phosphotransferase) domain 1"/>
    <property type="match status" value="1"/>
</dbReference>
<evidence type="ECO:0000313" key="3">
    <source>
        <dbReference type="Proteomes" id="UP000654947"/>
    </source>
</evidence>
<dbReference type="AlphaFoldDB" id="A0A918XK20"/>
<dbReference type="Proteomes" id="UP000654947">
    <property type="component" value="Unassembled WGS sequence"/>
</dbReference>
<evidence type="ECO:0000259" key="1">
    <source>
        <dbReference type="Pfam" id="PF01636"/>
    </source>
</evidence>
<dbReference type="Pfam" id="PF01636">
    <property type="entry name" value="APH"/>
    <property type="match status" value="1"/>
</dbReference>
<sequence length="293" mass="32066">MSHPSQDSQAPLLDQVAATLGVDRTQIGEHLVRDHATSVWAWPEAGLLVRISPAHHTPALHRALALTHWLHEQSVPVTAPAHHELIEDTTRVASVWTHYTHHPTQAPTPADLGALLGRLHRAGEAPVDLPAHDPLASLLATLEQPRHLPQPTVADLRARAHDLRQAYNALETRLGTGLLHGDAWLGNVLVDADGTARLCDWDEAAVGPREIDLANLHQGRRFGRTDEDLDAFAAAYGDDLRDWDGLPVLVSIRDLHTMGAYIRAADGGDQKAADQLERRISTLDEPEASWVSR</sequence>
<organism evidence="2 3">
    <name type="scientific">Nocardiopsis kunsanensis</name>
    <dbReference type="NCBI Taxonomy" id="141693"/>
    <lineage>
        <taxon>Bacteria</taxon>
        <taxon>Bacillati</taxon>
        <taxon>Actinomycetota</taxon>
        <taxon>Actinomycetes</taxon>
        <taxon>Streptosporangiales</taxon>
        <taxon>Nocardiopsidaceae</taxon>
        <taxon>Nocardiopsis</taxon>
    </lineage>
</organism>